<dbReference type="AlphaFoldDB" id="A0A0B8QQ31"/>
<sequence>MNLKEKLLSLKDSVHSVKIGDDTIYFKHLKASHNPVLAKYKDEDTNTVAFILACCDESGSELFTMDDLDDVKQFPRKIVNVVSNASMLGNEKSPLGTAL</sequence>
<reference evidence="1 2" key="2">
    <citation type="submission" date="2015-01" db="EMBL/GenBank/DDBJ databases">
        <authorList>
            <consortium name="NBRP consortium"/>
            <person name="Sawabe T."/>
            <person name="Meirelles P."/>
            <person name="Feng G."/>
            <person name="Sayaka M."/>
            <person name="Hattori M."/>
            <person name="Ohkuma M."/>
        </authorList>
    </citation>
    <scope>NUCLEOTIDE SEQUENCE [LARGE SCALE GENOMIC DNA]</scope>
    <source>
        <strain evidence="2">JCM 19241</strain>
    </source>
</reference>
<evidence type="ECO:0000313" key="2">
    <source>
        <dbReference type="Proteomes" id="UP000031666"/>
    </source>
</evidence>
<dbReference type="STRING" id="1481914.JCM19241_5974"/>
<dbReference type="Proteomes" id="UP000031666">
    <property type="component" value="Unassembled WGS sequence"/>
</dbReference>
<reference evidence="1 2" key="1">
    <citation type="submission" date="2015-01" db="EMBL/GenBank/DDBJ databases">
        <title>Vibrio sp. C94 JCM 19241 whole genome shotgun sequence.</title>
        <authorList>
            <person name="Sawabe T."/>
            <person name="Meirelles P."/>
            <person name="Feng G."/>
            <person name="Sayaka M."/>
            <person name="Hattori M."/>
            <person name="Ohkuma M."/>
        </authorList>
    </citation>
    <scope>NUCLEOTIDE SEQUENCE [LARGE SCALE GENOMIC DNA]</scope>
    <source>
        <strain evidence="2">JCM 19241</strain>
    </source>
</reference>
<accession>A0A0B8QQ31</accession>
<protein>
    <recommendedName>
        <fullName evidence="3">Phage protein</fullName>
    </recommendedName>
</protein>
<evidence type="ECO:0008006" key="3">
    <source>
        <dbReference type="Google" id="ProtNLM"/>
    </source>
</evidence>
<gene>
    <name evidence="1" type="ORF">JCM19241_5974</name>
</gene>
<organism evidence="1 2">
    <name type="scientific">Vibrio ishigakensis</name>
    <dbReference type="NCBI Taxonomy" id="1481914"/>
    <lineage>
        <taxon>Bacteria</taxon>
        <taxon>Pseudomonadati</taxon>
        <taxon>Pseudomonadota</taxon>
        <taxon>Gammaproteobacteria</taxon>
        <taxon>Vibrionales</taxon>
        <taxon>Vibrionaceae</taxon>
        <taxon>Vibrio</taxon>
    </lineage>
</organism>
<name>A0A0B8QQ31_9VIBR</name>
<evidence type="ECO:0000313" key="1">
    <source>
        <dbReference type="EMBL" id="GAM77078.1"/>
    </source>
</evidence>
<dbReference type="EMBL" id="BBSC01000007">
    <property type="protein sequence ID" value="GAM77078.1"/>
    <property type="molecule type" value="Genomic_DNA"/>
</dbReference>
<proteinExistence type="predicted"/>
<comment type="caution">
    <text evidence="1">The sequence shown here is derived from an EMBL/GenBank/DDBJ whole genome shotgun (WGS) entry which is preliminary data.</text>
</comment>